<sequence>MLDLKQWRFWPIQAAWIILVVIIFLTEADCRSPHPAPLRKITTTTSHLAILPRRANSGINPRYITALPPPPSTLKHSDSIVLSLDLPELLPFELKLLVKPSKHIFHPDAQSVYYNGQKGMTERLREEDWRLYTGEVVHPSYIDRFAALHVAEAHQPVSERSHILGSASVMVHDPGNLYGQGAIWEGSFSVNGELYNVMTKDNYQRVKTKKDIDVESAGQMVVFRQSDASHEAETTAVPLCSHDSLEYNGLSNPIHNTSSASDSSSYPFLDTLNPLWKKSDIGGESTNSSNFINSINNTDGCPNTQQIVYMGVALDCNYVAAYGSAERARIQTLNNWNQISSLYQSTFNISLGLIEIQVQDMACPETAVEGEEWNVGCDYNISLNQRLNEFSGWRGQRGDDGAGLWHLMTACPTESEVGVAWLGTLCRTDSTAQAGDTVSGTGVSTATKTEWSLIAHEIGHGFGAIHDCTSGCSLSGPCCPFTTTTCNANGRHIMNPTTSSTEHFFSGCTVGNVCNNVGNRRISTSCIQTPGVRTVISLQQCGNGIVEDGEDCDPGANTTSPCCDASTCKFLSGAVCDPSSSVCCTASCQYASANTICRAAVHGICDYPEYCDGLSPHCPEDRTASDGTSCGNDGLRCANGTCTSLDRQCSMAGQSMGLSEACGKKNDRSCMVNCRDPTSINNCVELKTALVDGSPCGYAGHCYNATCHSGPWQDTAASWYRQNLRISIPVTVVVAIVVLAILFTIIGYICHSCIRRRRASQIIQFPSTGDSPIPTPSSARKMSPSVSQVRHSPILWGSSGSESLGETSAAEFGRRDSDYESTEMEQPPLTQVDPYTPSLPREYDSNNYEAQSVSPDRGGVGLHGWVDDKQWNGRDYGRTETYGRF</sequence>
<feature type="compositionally biased region" description="Low complexity" evidence="5">
    <location>
        <begin position="797"/>
        <end position="811"/>
    </location>
</feature>
<dbReference type="SUPFAM" id="SSF55486">
    <property type="entry name" value="Metalloproteases ('zincins'), catalytic domain"/>
    <property type="match status" value="1"/>
</dbReference>
<feature type="active site" evidence="4">
    <location>
        <position position="457"/>
    </location>
</feature>
<keyword evidence="6" id="KW-1133">Transmembrane helix</keyword>
<feature type="compositionally biased region" description="Basic and acidic residues" evidence="5">
    <location>
        <begin position="865"/>
        <end position="885"/>
    </location>
</feature>
<dbReference type="Gene3D" id="4.10.70.10">
    <property type="entry name" value="Disintegrin domain"/>
    <property type="match status" value="1"/>
</dbReference>
<feature type="compositionally biased region" description="Polar residues" evidence="5">
    <location>
        <begin position="765"/>
        <end position="790"/>
    </location>
</feature>
<evidence type="ECO:0000256" key="5">
    <source>
        <dbReference type="SAM" id="MobiDB-lite"/>
    </source>
</evidence>
<keyword evidence="9" id="KW-0378">Hydrolase</keyword>
<proteinExistence type="predicted"/>
<feature type="domain" description="Disintegrin" evidence="7">
    <location>
        <begin position="538"/>
        <end position="626"/>
    </location>
</feature>
<protein>
    <recommendedName>
        <fullName evidence="3">Disintegrin and metalloproteinase domain-containing protein B</fullName>
    </recommendedName>
</protein>
<evidence type="ECO:0000256" key="6">
    <source>
        <dbReference type="SAM" id="Phobius"/>
    </source>
</evidence>
<evidence type="ECO:0000256" key="1">
    <source>
        <dbReference type="ARBA" id="ARBA00023157"/>
    </source>
</evidence>
<accession>A0A854QGT0</accession>
<feature type="binding site" evidence="4">
    <location>
        <position position="466"/>
    </location>
    <ligand>
        <name>Zn(2+)</name>
        <dbReference type="ChEBI" id="CHEBI:29105"/>
        <note>catalytic</note>
    </ligand>
</feature>
<dbReference type="PROSITE" id="PS50214">
    <property type="entry name" value="DISINTEGRIN_2"/>
    <property type="match status" value="1"/>
</dbReference>
<keyword evidence="9" id="KW-0645">Protease</keyword>
<feature type="domain" description="Peptidase M12B" evidence="8">
    <location>
        <begin position="306"/>
        <end position="513"/>
    </location>
</feature>
<dbReference type="InterPro" id="IPR036436">
    <property type="entry name" value="Disintegrin_dom_sf"/>
</dbReference>
<dbReference type="SMART" id="SM00050">
    <property type="entry name" value="DISIN"/>
    <property type="match status" value="1"/>
</dbReference>
<organism evidence="9 10">
    <name type="scientific">Cryptococcus neoformans Tu259-1</name>
    <dbReference type="NCBI Taxonomy" id="1230072"/>
    <lineage>
        <taxon>Eukaryota</taxon>
        <taxon>Fungi</taxon>
        <taxon>Dikarya</taxon>
        <taxon>Basidiomycota</taxon>
        <taxon>Agaricomycotina</taxon>
        <taxon>Tremellomycetes</taxon>
        <taxon>Tremellales</taxon>
        <taxon>Cryptococcaceae</taxon>
        <taxon>Cryptococcus</taxon>
        <taxon>Cryptococcus neoformans species complex</taxon>
    </lineage>
</organism>
<dbReference type="PANTHER" id="PTHR11905:SF159">
    <property type="entry name" value="ADAM METALLOPROTEASE"/>
    <property type="match status" value="1"/>
</dbReference>
<dbReference type="Proteomes" id="UP000199727">
    <property type="component" value="Unassembled WGS sequence"/>
</dbReference>
<dbReference type="InterPro" id="IPR001762">
    <property type="entry name" value="Disintegrin_dom"/>
</dbReference>
<dbReference type="Gene3D" id="3.40.390.10">
    <property type="entry name" value="Collagenase (Catalytic Domain)"/>
    <property type="match status" value="1"/>
</dbReference>
<evidence type="ECO:0000313" key="9">
    <source>
        <dbReference type="EMBL" id="OXG24984.1"/>
    </source>
</evidence>
<feature type="transmembrane region" description="Helical" evidence="6">
    <location>
        <begin position="726"/>
        <end position="750"/>
    </location>
</feature>
<comment type="caution">
    <text evidence="9">The sequence shown here is derived from an EMBL/GenBank/DDBJ whole genome shotgun (WGS) entry which is preliminary data.</text>
</comment>
<gene>
    <name evidence="9" type="ORF">C361_01985</name>
</gene>
<keyword evidence="9" id="KW-0482">Metalloprotease</keyword>
<keyword evidence="4" id="KW-0862">Zinc</keyword>
<dbReference type="PROSITE" id="PS50215">
    <property type="entry name" value="ADAM_MEPRO"/>
    <property type="match status" value="1"/>
</dbReference>
<name>A0A854QGT0_CRYNE</name>
<keyword evidence="4" id="KW-0479">Metal-binding</keyword>
<evidence type="ECO:0000256" key="4">
    <source>
        <dbReference type="PROSITE-ProRule" id="PRU00276"/>
    </source>
</evidence>
<feature type="compositionally biased region" description="Polar residues" evidence="5">
    <location>
        <begin position="845"/>
        <end position="854"/>
    </location>
</feature>
<evidence type="ECO:0000256" key="3">
    <source>
        <dbReference type="ARBA" id="ARBA00074021"/>
    </source>
</evidence>
<comment type="function">
    <text evidence="2">Probable zinc protease.</text>
</comment>
<dbReference type="InterPro" id="IPR034028">
    <property type="entry name" value="ZnMc_ADAM_fungal"/>
</dbReference>
<keyword evidence="6" id="KW-0472">Membrane</keyword>
<feature type="binding site" evidence="4">
    <location>
        <position position="456"/>
    </location>
    <ligand>
        <name>Zn(2+)</name>
        <dbReference type="ChEBI" id="CHEBI:29105"/>
        <note>catalytic</note>
    </ligand>
</feature>
<dbReference type="Pfam" id="PF00200">
    <property type="entry name" value="Disintegrin"/>
    <property type="match status" value="1"/>
</dbReference>
<keyword evidence="1" id="KW-1015">Disulfide bond</keyword>
<feature type="binding site" evidence="4">
    <location>
        <position position="460"/>
    </location>
    <ligand>
        <name>Zn(2+)</name>
        <dbReference type="ChEBI" id="CHEBI:29105"/>
        <note>catalytic</note>
    </ligand>
</feature>
<evidence type="ECO:0000256" key="2">
    <source>
        <dbReference type="ARBA" id="ARBA00056552"/>
    </source>
</evidence>
<dbReference type="EMBL" id="AMKT01000028">
    <property type="protein sequence ID" value="OXG24984.1"/>
    <property type="molecule type" value="Genomic_DNA"/>
</dbReference>
<dbReference type="CDD" id="cd04271">
    <property type="entry name" value="ZnMc_ADAM_fungal"/>
    <property type="match status" value="1"/>
</dbReference>
<dbReference type="SUPFAM" id="SSF57552">
    <property type="entry name" value="Blood coagulation inhibitor (disintegrin)"/>
    <property type="match status" value="1"/>
</dbReference>
<feature type="region of interest" description="Disordered" evidence="5">
    <location>
        <begin position="765"/>
        <end position="885"/>
    </location>
</feature>
<dbReference type="GO" id="GO:0004222">
    <property type="term" value="F:metalloendopeptidase activity"/>
    <property type="evidence" value="ECO:0007669"/>
    <property type="project" value="InterPro"/>
</dbReference>
<dbReference type="GO" id="GO:0006508">
    <property type="term" value="P:proteolysis"/>
    <property type="evidence" value="ECO:0007669"/>
    <property type="project" value="UniProtKB-KW"/>
</dbReference>
<dbReference type="FunFam" id="4.10.70.10:FF:000003">
    <property type="entry name" value="Disintegrin and metalloproteinase domain-containing protein 17"/>
    <property type="match status" value="1"/>
</dbReference>
<keyword evidence="6" id="KW-0812">Transmembrane</keyword>
<dbReference type="InterPro" id="IPR024079">
    <property type="entry name" value="MetalloPept_cat_dom_sf"/>
</dbReference>
<comment type="caution">
    <text evidence="4">Lacks conserved residue(s) required for the propagation of feature annotation.</text>
</comment>
<dbReference type="AlphaFoldDB" id="A0A854QGT0"/>
<dbReference type="OrthoDB" id="5951731at2759"/>
<dbReference type="Pfam" id="PF13688">
    <property type="entry name" value="Reprolysin_5"/>
    <property type="match status" value="1"/>
</dbReference>
<reference evidence="9 10" key="1">
    <citation type="submission" date="2017-06" db="EMBL/GenBank/DDBJ databases">
        <title>Global population genomics of the pathogenic fungus Cryptococcus neoformans var. grubii.</title>
        <authorList>
            <person name="Cuomo C."/>
            <person name="Litvintseva A."/>
            <person name="Chen Y."/>
            <person name="Young S."/>
            <person name="Zeng Q."/>
            <person name="Chapman S."/>
            <person name="Gujja S."/>
            <person name="Saif S."/>
            <person name="Birren B."/>
        </authorList>
    </citation>
    <scope>NUCLEOTIDE SEQUENCE [LARGE SCALE GENOMIC DNA]</scope>
    <source>
        <strain evidence="9 10">Tu259-1</strain>
    </source>
</reference>
<dbReference type="PANTHER" id="PTHR11905">
    <property type="entry name" value="ADAM A DISINTEGRIN AND METALLOPROTEASE DOMAIN"/>
    <property type="match status" value="1"/>
</dbReference>
<dbReference type="GO" id="GO:0046872">
    <property type="term" value="F:metal ion binding"/>
    <property type="evidence" value="ECO:0007669"/>
    <property type="project" value="UniProtKB-KW"/>
</dbReference>
<evidence type="ECO:0000313" key="10">
    <source>
        <dbReference type="Proteomes" id="UP000199727"/>
    </source>
</evidence>
<dbReference type="InterPro" id="IPR001590">
    <property type="entry name" value="Peptidase_M12B"/>
</dbReference>
<evidence type="ECO:0000259" key="7">
    <source>
        <dbReference type="PROSITE" id="PS50214"/>
    </source>
</evidence>
<evidence type="ECO:0000259" key="8">
    <source>
        <dbReference type="PROSITE" id="PS50215"/>
    </source>
</evidence>